<evidence type="ECO:0000313" key="4">
    <source>
        <dbReference type="EMBL" id="MBE1876581.1"/>
    </source>
</evidence>
<dbReference type="InterPro" id="IPR036291">
    <property type="entry name" value="NAD(P)-bd_dom_sf"/>
</dbReference>
<evidence type="ECO:0000256" key="1">
    <source>
        <dbReference type="ARBA" id="ARBA00023002"/>
    </source>
</evidence>
<dbReference type="SUPFAM" id="SSF51735">
    <property type="entry name" value="NAD(P)-binding Rossmann-fold domains"/>
    <property type="match status" value="1"/>
</dbReference>
<evidence type="ECO:0000313" key="5">
    <source>
        <dbReference type="Proteomes" id="UP000625527"/>
    </source>
</evidence>
<dbReference type="InterPro" id="IPR000683">
    <property type="entry name" value="Gfo/Idh/MocA-like_OxRdtase_N"/>
</dbReference>
<sequence length="403" mass="42865">MSDVPTVALAGVSGYGRRHLQTLLRLHAAGRVALVGIADPSYPPEIDPLLQHAGAAPERAGDLTRLLGRSVPDTVVIATPPHTHHALASAALRAGASVYLEKPPVPLPEQLDDLDRLVGGRRLEVGFQQTRDVVDVVGATLEGHPVGRLRRVTAFGALRRPDSYYARAPWAGRHWLGDAPVFDGSLFNPLAHVLHAALVLARQEDPAWRAERIDTMLASVRDIEADDFAALRVSTSAGPTVTAIGTTAADRVIEPSIALVGEFGTVTVRHRDLRVRVNRAGREVEIHGVPGTPALERAVTDPHGVADPVADLAGVRPFVTVVAATVRLFPRPVRLRGRVDGGEDPQTCLPGIARAIRDAVRSGRLPGEHPEAGDPVGERPAADGDMNAPTYAARMRITSGAIE</sequence>
<dbReference type="Proteomes" id="UP000625527">
    <property type="component" value="Unassembled WGS sequence"/>
</dbReference>
<protein>
    <submittedName>
        <fullName evidence="4">Gfo/Idh/MocA family oxidoreductase</fullName>
    </submittedName>
</protein>
<keyword evidence="5" id="KW-1185">Reference proteome</keyword>
<dbReference type="InterPro" id="IPR050463">
    <property type="entry name" value="Gfo/Idh/MocA_oxidrdct_glycsds"/>
</dbReference>
<feature type="region of interest" description="Disordered" evidence="2">
    <location>
        <begin position="363"/>
        <end position="389"/>
    </location>
</feature>
<name>A0ABR9MZX9_9MICO</name>
<comment type="caution">
    <text evidence="4">The sequence shown here is derived from an EMBL/GenBank/DDBJ whole genome shotgun (WGS) entry which is preliminary data.</text>
</comment>
<dbReference type="Gene3D" id="3.40.50.720">
    <property type="entry name" value="NAD(P)-binding Rossmann-like Domain"/>
    <property type="match status" value="1"/>
</dbReference>
<proteinExistence type="predicted"/>
<evidence type="ECO:0000259" key="3">
    <source>
        <dbReference type="Pfam" id="PF01408"/>
    </source>
</evidence>
<dbReference type="Gene3D" id="3.30.360.10">
    <property type="entry name" value="Dihydrodipicolinate Reductase, domain 2"/>
    <property type="match status" value="1"/>
</dbReference>
<dbReference type="PANTHER" id="PTHR43818">
    <property type="entry name" value="BCDNA.GH03377"/>
    <property type="match status" value="1"/>
</dbReference>
<gene>
    <name evidence="4" type="ORF">IHE71_12775</name>
</gene>
<reference evidence="4 5" key="1">
    <citation type="submission" date="2020-10" db="EMBL/GenBank/DDBJ databases">
        <title>Myceligenerans pegani sp. nov., an endophytic actinomycete isolated from Peganum harmala L. in Xinjiang, China.</title>
        <authorList>
            <person name="Xin L."/>
        </authorList>
    </citation>
    <scope>NUCLEOTIDE SEQUENCE [LARGE SCALE GENOMIC DNA]</scope>
    <source>
        <strain evidence="4 5">TRM65318</strain>
    </source>
</reference>
<evidence type="ECO:0000256" key="2">
    <source>
        <dbReference type="SAM" id="MobiDB-lite"/>
    </source>
</evidence>
<dbReference type="Pfam" id="PF01408">
    <property type="entry name" value="GFO_IDH_MocA"/>
    <property type="match status" value="1"/>
</dbReference>
<accession>A0ABR9MZX9</accession>
<dbReference type="PANTHER" id="PTHR43818:SF11">
    <property type="entry name" value="BCDNA.GH03377"/>
    <property type="match status" value="1"/>
</dbReference>
<dbReference type="EMBL" id="JADAQT010000088">
    <property type="protein sequence ID" value="MBE1876581.1"/>
    <property type="molecule type" value="Genomic_DNA"/>
</dbReference>
<dbReference type="SUPFAM" id="SSF55347">
    <property type="entry name" value="Glyceraldehyde-3-phosphate dehydrogenase-like, C-terminal domain"/>
    <property type="match status" value="1"/>
</dbReference>
<keyword evidence="1" id="KW-0560">Oxidoreductase</keyword>
<feature type="domain" description="Gfo/Idh/MocA-like oxidoreductase N-terminal" evidence="3">
    <location>
        <begin position="7"/>
        <end position="118"/>
    </location>
</feature>
<organism evidence="4 5">
    <name type="scientific">Myceligenerans pegani</name>
    <dbReference type="NCBI Taxonomy" id="2776917"/>
    <lineage>
        <taxon>Bacteria</taxon>
        <taxon>Bacillati</taxon>
        <taxon>Actinomycetota</taxon>
        <taxon>Actinomycetes</taxon>
        <taxon>Micrococcales</taxon>
        <taxon>Promicromonosporaceae</taxon>
        <taxon>Myceligenerans</taxon>
    </lineage>
</organism>
<feature type="compositionally biased region" description="Basic and acidic residues" evidence="2">
    <location>
        <begin position="363"/>
        <end position="382"/>
    </location>
</feature>
<dbReference type="RefSeq" id="WP_192863150.1">
    <property type="nucleotide sequence ID" value="NZ_JADAQT010000088.1"/>
</dbReference>